<reference evidence="1" key="1">
    <citation type="submission" date="2021-06" db="EMBL/GenBank/DDBJ databases">
        <authorList>
            <person name="Kallberg Y."/>
            <person name="Tangrot J."/>
            <person name="Rosling A."/>
        </authorList>
    </citation>
    <scope>NUCLEOTIDE SEQUENCE</scope>
    <source>
        <strain evidence="1">87-6 pot B 2015</strain>
    </source>
</reference>
<organism evidence="1 2">
    <name type="scientific">Funneliformis mosseae</name>
    <name type="common">Endomycorrhizal fungus</name>
    <name type="synonym">Glomus mosseae</name>
    <dbReference type="NCBI Taxonomy" id="27381"/>
    <lineage>
        <taxon>Eukaryota</taxon>
        <taxon>Fungi</taxon>
        <taxon>Fungi incertae sedis</taxon>
        <taxon>Mucoromycota</taxon>
        <taxon>Glomeromycotina</taxon>
        <taxon>Glomeromycetes</taxon>
        <taxon>Glomerales</taxon>
        <taxon>Glomeraceae</taxon>
        <taxon>Funneliformis</taxon>
    </lineage>
</organism>
<name>A0A9N9EC71_FUNMO</name>
<dbReference type="Proteomes" id="UP000789375">
    <property type="component" value="Unassembled WGS sequence"/>
</dbReference>
<comment type="caution">
    <text evidence="1">The sequence shown here is derived from an EMBL/GenBank/DDBJ whole genome shotgun (WGS) entry which is preliminary data.</text>
</comment>
<keyword evidence="2" id="KW-1185">Reference proteome</keyword>
<feature type="non-terminal residue" evidence="1">
    <location>
        <position position="109"/>
    </location>
</feature>
<accession>A0A9N9EC71</accession>
<dbReference type="EMBL" id="CAJVPP010005516">
    <property type="protein sequence ID" value="CAG8666250.1"/>
    <property type="molecule type" value="Genomic_DNA"/>
</dbReference>
<sequence>MLTCSDPTPLAFFPIYIPNTQSSSNCKYRKVLDLAMNKTDNQEVLSKFRRIKGTIDKERILFDWETLMHQKTAILVRRSVHNTNFNIHEEINTFAQNEKPSTKHARIDK</sequence>
<evidence type="ECO:0000313" key="2">
    <source>
        <dbReference type="Proteomes" id="UP000789375"/>
    </source>
</evidence>
<proteinExistence type="predicted"/>
<dbReference type="AlphaFoldDB" id="A0A9N9EC71"/>
<evidence type="ECO:0000313" key="1">
    <source>
        <dbReference type="EMBL" id="CAG8666250.1"/>
    </source>
</evidence>
<protein>
    <submittedName>
        <fullName evidence="1">14564_t:CDS:1</fullName>
    </submittedName>
</protein>
<gene>
    <name evidence="1" type="ORF">FMOSSE_LOCUS12183</name>
</gene>